<organism evidence="2 3">
    <name type="scientific">Candidatus Falkowbacteria bacterium RIFOXYC2_FULL_36_12</name>
    <dbReference type="NCBI Taxonomy" id="1798002"/>
    <lineage>
        <taxon>Bacteria</taxon>
        <taxon>Candidatus Falkowiibacteriota</taxon>
    </lineage>
</organism>
<proteinExistence type="predicted"/>
<reference evidence="2 3" key="1">
    <citation type="journal article" date="2016" name="Nat. Commun.">
        <title>Thousands of microbial genomes shed light on interconnected biogeochemical processes in an aquifer system.</title>
        <authorList>
            <person name="Anantharaman K."/>
            <person name="Brown C.T."/>
            <person name="Hug L.A."/>
            <person name="Sharon I."/>
            <person name="Castelle C.J."/>
            <person name="Probst A.J."/>
            <person name="Thomas B.C."/>
            <person name="Singh A."/>
            <person name="Wilkins M.J."/>
            <person name="Karaoz U."/>
            <person name="Brodie E.L."/>
            <person name="Williams K.H."/>
            <person name="Hubbard S.S."/>
            <person name="Banfield J.F."/>
        </authorList>
    </citation>
    <scope>NUCLEOTIDE SEQUENCE [LARGE SCALE GENOMIC DNA]</scope>
</reference>
<dbReference type="Proteomes" id="UP000179001">
    <property type="component" value="Unassembled WGS sequence"/>
</dbReference>
<dbReference type="EMBL" id="MFGJ01000001">
    <property type="protein sequence ID" value="OGF33488.1"/>
    <property type="molecule type" value="Genomic_DNA"/>
</dbReference>
<dbReference type="STRING" id="1798002.A2478_02235"/>
<gene>
    <name evidence="2" type="ORF">A2478_02235</name>
</gene>
<protein>
    <submittedName>
        <fullName evidence="2">Uncharacterized protein</fullName>
    </submittedName>
</protein>
<evidence type="ECO:0000313" key="2">
    <source>
        <dbReference type="EMBL" id="OGF33488.1"/>
    </source>
</evidence>
<accession>A0A1F5T3F9</accession>
<evidence type="ECO:0000256" key="1">
    <source>
        <dbReference type="SAM" id="MobiDB-lite"/>
    </source>
</evidence>
<comment type="caution">
    <text evidence="2">The sequence shown here is derived from an EMBL/GenBank/DDBJ whole genome shotgun (WGS) entry which is preliminary data.</text>
</comment>
<evidence type="ECO:0000313" key="3">
    <source>
        <dbReference type="Proteomes" id="UP000179001"/>
    </source>
</evidence>
<dbReference type="AlphaFoldDB" id="A0A1F5T3F9"/>
<name>A0A1F5T3F9_9BACT</name>
<sequence length="103" mass="11755">MSQDKMPSSGEPQVGESQEKMKFEVEIEFGYDDYREFKDEGFLGDVKRKTYVVEAVSELEAKKEAYKVAEKDMPDDSGLRDSGVMSPAVYRNMEIKTIKKIEG</sequence>
<feature type="region of interest" description="Disordered" evidence="1">
    <location>
        <begin position="1"/>
        <end position="21"/>
    </location>
</feature>